<comment type="caution">
    <text evidence="1">The sequence shown here is derived from an EMBL/GenBank/DDBJ whole genome shotgun (WGS) entry which is preliminary data.</text>
</comment>
<organism evidence="1 2">
    <name type="scientific">Stereocaulon virgatum</name>
    <dbReference type="NCBI Taxonomy" id="373712"/>
    <lineage>
        <taxon>Eukaryota</taxon>
        <taxon>Fungi</taxon>
        <taxon>Dikarya</taxon>
        <taxon>Ascomycota</taxon>
        <taxon>Pezizomycotina</taxon>
        <taxon>Lecanoromycetes</taxon>
        <taxon>OSLEUM clade</taxon>
        <taxon>Lecanoromycetidae</taxon>
        <taxon>Lecanorales</taxon>
        <taxon>Lecanorineae</taxon>
        <taxon>Stereocaulaceae</taxon>
        <taxon>Stereocaulon</taxon>
    </lineage>
</organism>
<name>A0ABR3ZTJ5_9LECA</name>
<dbReference type="EMBL" id="JBEFKJ010000050">
    <property type="protein sequence ID" value="KAL2036817.1"/>
    <property type="molecule type" value="Genomic_DNA"/>
</dbReference>
<sequence>MAEVSNKLLEQVLRKDASDPTWDTRLPQAAKSVNTRIIPYLGLSPSAIMLGPAQKTSSTIATLQALPGRSIKTWHDELLDPPIHRKAVHNYHRHIAKVHDVVTETTARRHEMEVHRYNRGIKRVIHNIGDLVMLFQKDVGKLQPRWRGHFRINR</sequence>
<accession>A0ABR3ZTJ5</accession>
<dbReference type="Proteomes" id="UP001590950">
    <property type="component" value="Unassembled WGS sequence"/>
</dbReference>
<reference evidence="1 2" key="1">
    <citation type="submission" date="2024-09" db="EMBL/GenBank/DDBJ databases">
        <title>Rethinking Asexuality: The Enigmatic Case of Functional Sexual Genes in Lepraria (Stereocaulaceae).</title>
        <authorList>
            <person name="Doellman M."/>
            <person name="Sun Y."/>
            <person name="Barcenas-Pena A."/>
            <person name="Lumbsch H.T."/>
            <person name="Grewe F."/>
        </authorList>
    </citation>
    <scope>NUCLEOTIDE SEQUENCE [LARGE SCALE GENOMIC DNA]</scope>
    <source>
        <strain evidence="1 2">Mercado 3170</strain>
    </source>
</reference>
<evidence type="ECO:0000313" key="2">
    <source>
        <dbReference type="Proteomes" id="UP001590950"/>
    </source>
</evidence>
<evidence type="ECO:0000313" key="1">
    <source>
        <dbReference type="EMBL" id="KAL2036817.1"/>
    </source>
</evidence>
<proteinExistence type="predicted"/>
<protein>
    <submittedName>
        <fullName evidence="1">Uncharacterized protein</fullName>
    </submittedName>
</protein>
<keyword evidence="2" id="KW-1185">Reference proteome</keyword>
<gene>
    <name evidence="1" type="ORF">N7G274_010475</name>
</gene>